<evidence type="ECO:0000256" key="1">
    <source>
        <dbReference type="SAM" id="MobiDB-lite"/>
    </source>
</evidence>
<evidence type="ECO:0000313" key="4">
    <source>
        <dbReference type="Proteomes" id="UP000886998"/>
    </source>
</evidence>
<dbReference type="InterPro" id="IPR026983">
    <property type="entry name" value="DHC"/>
</dbReference>
<protein>
    <submittedName>
        <fullName evidence="3">Dynein beta chain, ciliary</fullName>
    </submittedName>
</protein>
<evidence type="ECO:0000259" key="2">
    <source>
        <dbReference type="Pfam" id="PF08385"/>
    </source>
</evidence>
<comment type="caution">
    <text evidence="3">The sequence shown here is derived from an EMBL/GenBank/DDBJ whole genome shotgun (WGS) entry which is preliminary data.</text>
</comment>
<dbReference type="AlphaFoldDB" id="A0A8X6MFT7"/>
<keyword evidence="4" id="KW-1185">Reference proteome</keyword>
<feature type="domain" description="Dynein heavy chain tail" evidence="2">
    <location>
        <begin position="355"/>
        <end position="545"/>
    </location>
</feature>
<dbReference type="GO" id="GO:0005858">
    <property type="term" value="C:axonemal dynein complex"/>
    <property type="evidence" value="ECO:0007669"/>
    <property type="project" value="TreeGrafter"/>
</dbReference>
<proteinExistence type="predicted"/>
<accession>A0A8X6MFT7</accession>
<gene>
    <name evidence="3" type="primary">DYHC_1</name>
    <name evidence="3" type="ORF">TNIN_298311</name>
</gene>
<dbReference type="OrthoDB" id="6429318at2759"/>
<organism evidence="3 4">
    <name type="scientific">Trichonephila inaurata madagascariensis</name>
    <dbReference type="NCBI Taxonomy" id="2747483"/>
    <lineage>
        <taxon>Eukaryota</taxon>
        <taxon>Metazoa</taxon>
        <taxon>Ecdysozoa</taxon>
        <taxon>Arthropoda</taxon>
        <taxon>Chelicerata</taxon>
        <taxon>Arachnida</taxon>
        <taxon>Araneae</taxon>
        <taxon>Araneomorphae</taxon>
        <taxon>Entelegynae</taxon>
        <taxon>Araneoidea</taxon>
        <taxon>Nephilidae</taxon>
        <taxon>Trichonephila</taxon>
        <taxon>Trichonephila inaurata</taxon>
    </lineage>
</organism>
<dbReference type="Proteomes" id="UP000886998">
    <property type="component" value="Unassembled WGS sequence"/>
</dbReference>
<dbReference type="EMBL" id="BMAV01026159">
    <property type="protein sequence ID" value="GFS47965.1"/>
    <property type="molecule type" value="Genomic_DNA"/>
</dbReference>
<feature type="domain" description="Dynein heavy chain tail" evidence="2">
    <location>
        <begin position="193"/>
        <end position="289"/>
    </location>
</feature>
<dbReference type="PANTHER" id="PTHR46532:SF11">
    <property type="entry name" value="DYNEIN AXONEMAL HEAVY CHAIN 12"/>
    <property type="match status" value="1"/>
</dbReference>
<dbReference type="Pfam" id="PF08385">
    <property type="entry name" value="DHC_N1"/>
    <property type="match status" value="2"/>
</dbReference>
<sequence>LRSESLELISDILQSKNSPRDAELKNLIKKVEDGVTEAEKIRQHLFPLHRRCKDLEAKDLPRLRKHLVEGAPRRVRGAPRALTSEPPPQRGRGFSVVRQRLAHPSASQQFLDGATMFRGELDDSEQRLDLVLSVMDYMRNSRTSNTLLERHDRLEMFVQRLKAIKVRIMHLISVSAVIILLLPMPDVDVLSFQVVFETSSAFLRLAKTEVGGIHGHVTAIQIKQIYDEFQEQLVTFDKCPYDVLEPDAQEFDTDMEKFRKKIGELDGRLGSVIKGCILDCSNVESMTKIHNRSFDVSLSPSPGATELCEFLMRRPGHRGWPCLYARKASWTVLAKRWTPSCKVSGGRHQDAASHLPIYHTIPPPPESSNGCGTSRNKVDGILRAVQNVSHLFISKKAVESMENKHGKLSAKFNELADDVFHKWSDGIPHLLKEKLHQPLVLRETDSIVVNFDDQLETVIREVKHLIRLRGESCLPEEALFFYRQRDQLGEQRIVLKAIVDRYNELRAELLPIEMPLVQPVLHRMDALLLPGETTVIWSDEGVSEYLRSVEDSSLVIHSQVQIAKRNLREIQDLCYAWGNNEPLLCEKALPLDLATLKTGDSVVDEKLKPMMTEDGKRIHLLLQVEKYL</sequence>
<feature type="non-terminal residue" evidence="3">
    <location>
        <position position="1"/>
    </location>
</feature>
<dbReference type="PANTHER" id="PTHR46532">
    <property type="entry name" value="MALE FERTILITY FACTOR KL5"/>
    <property type="match status" value="1"/>
</dbReference>
<name>A0A8X6MFT7_9ARAC</name>
<reference evidence="3" key="1">
    <citation type="submission" date="2020-08" db="EMBL/GenBank/DDBJ databases">
        <title>Multicomponent nature underlies the extraordinary mechanical properties of spider dragline silk.</title>
        <authorList>
            <person name="Kono N."/>
            <person name="Nakamura H."/>
            <person name="Mori M."/>
            <person name="Yoshida Y."/>
            <person name="Ohtoshi R."/>
            <person name="Malay A.D."/>
            <person name="Moran D.A.P."/>
            <person name="Tomita M."/>
            <person name="Numata K."/>
            <person name="Arakawa K."/>
        </authorList>
    </citation>
    <scope>NUCLEOTIDE SEQUENCE</scope>
</reference>
<dbReference type="GO" id="GO:0051959">
    <property type="term" value="F:dynein light intermediate chain binding"/>
    <property type="evidence" value="ECO:0007669"/>
    <property type="project" value="InterPro"/>
</dbReference>
<evidence type="ECO:0000313" key="3">
    <source>
        <dbReference type="EMBL" id="GFS47965.1"/>
    </source>
</evidence>
<dbReference type="GO" id="GO:0007018">
    <property type="term" value="P:microtubule-based movement"/>
    <property type="evidence" value="ECO:0007669"/>
    <property type="project" value="InterPro"/>
</dbReference>
<feature type="region of interest" description="Disordered" evidence="1">
    <location>
        <begin position="70"/>
        <end position="93"/>
    </location>
</feature>
<dbReference type="InterPro" id="IPR013594">
    <property type="entry name" value="Dynein_heavy_tail"/>
</dbReference>
<dbReference type="GO" id="GO:0045505">
    <property type="term" value="F:dynein intermediate chain binding"/>
    <property type="evidence" value="ECO:0007669"/>
    <property type="project" value="InterPro"/>
</dbReference>